<evidence type="ECO:0000313" key="3">
    <source>
        <dbReference type="Proteomes" id="UP000230233"/>
    </source>
</evidence>
<protein>
    <submittedName>
        <fullName evidence="2">Uncharacterized protein</fullName>
    </submittedName>
</protein>
<dbReference type="OrthoDB" id="5870016at2759"/>
<keyword evidence="3" id="KW-1185">Reference proteome</keyword>
<feature type="signal peptide" evidence="1">
    <location>
        <begin position="1"/>
        <end position="34"/>
    </location>
</feature>
<proteinExistence type="predicted"/>
<name>A0A2G5USJ4_9PELO</name>
<dbReference type="AlphaFoldDB" id="A0A2G5USJ4"/>
<feature type="chain" id="PRO_5013680551" evidence="1">
    <location>
        <begin position="35"/>
        <end position="366"/>
    </location>
</feature>
<organism evidence="2 3">
    <name type="scientific">Caenorhabditis nigoni</name>
    <dbReference type="NCBI Taxonomy" id="1611254"/>
    <lineage>
        <taxon>Eukaryota</taxon>
        <taxon>Metazoa</taxon>
        <taxon>Ecdysozoa</taxon>
        <taxon>Nematoda</taxon>
        <taxon>Chromadorea</taxon>
        <taxon>Rhabditida</taxon>
        <taxon>Rhabditina</taxon>
        <taxon>Rhabditomorpha</taxon>
        <taxon>Rhabditoidea</taxon>
        <taxon>Rhabditidae</taxon>
        <taxon>Peloderinae</taxon>
        <taxon>Caenorhabditis</taxon>
    </lineage>
</organism>
<comment type="caution">
    <text evidence="2">The sequence shown here is derived from an EMBL/GenBank/DDBJ whole genome shotgun (WGS) entry which is preliminary data.</text>
</comment>
<evidence type="ECO:0000256" key="1">
    <source>
        <dbReference type="SAM" id="SignalP"/>
    </source>
</evidence>
<reference evidence="3" key="1">
    <citation type="submission" date="2017-10" db="EMBL/GenBank/DDBJ databases">
        <title>Rapid genome shrinkage in a self-fertile nematode reveals novel sperm competition proteins.</title>
        <authorList>
            <person name="Yin D."/>
            <person name="Schwarz E.M."/>
            <person name="Thomas C.G."/>
            <person name="Felde R.L."/>
            <person name="Korf I.F."/>
            <person name="Cutter A.D."/>
            <person name="Schartner C.M."/>
            <person name="Ralston E.J."/>
            <person name="Meyer B.J."/>
            <person name="Haag E.S."/>
        </authorList>
    </citation>
    <scope>NUCLEOTIDE SEQUENCE [LARGE SCALE GENOMIC DNA]</scope>
    <source>
        <strain evidence="3">JU1422</strain>
    </source>
</reference>
<evidence type="ECO:0000313" key="2">
    <source>
        <dbReference type="EMBL" id="PIC42507.1"/>
    </source>
</evidence>
<sequence length="366" mass="41526">MHEEEVLTLAMIRTRILRMTLLFLLLLLVQTTLSKPQKFSKFYSELNEFFGKNLSHPQPSYKMSCSNNRWCLENDRNTFCDRFLGENSTKEGSFCIPIPIIQNNIKLIAEPAEIGFRRCTSFRSCGKDEVCLIPNSNSLIQGFCGKVAICSRGRAASHNSAVAVPNHKSICKNYTTSEEFRLSYFKNGLERKSRQIETCCSEPIGGRCLHGEIIDPLERCFENSDCFTDFHESEEWCDDTTKLCCSDQYNDRSIRCPDGITYPFMEEKCISYNENIPSSGICPKIGVNATCLHGHCCPAVSLPEKKGEPLRYQTTYETGIPCDPSQPLRRIPYSFCDTLARNVVVLGETDYEELSNGENRTACFNN</sequence>
<keyword evidence="1" id="KW-0732">Signal</keyword>
<gene>
    <name evidence="2" type="primary">Cnig_chr_III.g9561</name>
    <name evidence="2" type="ORF">B9Z55_009561</name>
</gene>
<accession>A0A2G5USJ4</accession>
<dbReference type="EMBL" id="PDUG01000003">
    <property type="protein sequence ID" value="PIC42507.1"/>
    <property type="molecule type" value="Genomic_DNA"/>
</dbReference>
<dbReference type="PANTHER" id="PTHR36157">
    <property type="entry name" value="PROTEIN CBG12671-RELATED"/>
    <property type="match status" value="1"/>
</dbReference>
<dbReference type="Proteomes" id="UP000230233">
    <property type="component" value="Chromosome III"/>
</dbReference>